<feature type="transmembrane region" description="Helical" evidence="1">
    <location>
        <begin position="48"/>
        <end position="66"/>
    </location>
</feature>
<keyword evidence="1" id="KW-1133">Transmembrane helix</keyword>
<evidence type="ECO:0000313" key="3">
    <source>
        <dbReference type="Proteomes" id="UP000321491"/>
    </source>
</evidence>
<protein>
    <submittedName>
        <fullName evidence="2">Membrane protein</fullName>
    </submittedName>
</protein>
<keyword evidence="1" id="KW-0812">Transmembrane</keyword>
<dbReference type="PANTHER" id="PTHR39165:SF1">
    <property type="entry name" value="DUF456 DOMAIN-CONTAINING PROTEIN"/>
    <property type="match status" value="1"/>
</dbReference>
<dbReference type="Proteomes" id="UP000321491">
    <property type="component" value="Unassembled WGS sequence"/>
</dbReference>
<dbReference type="PANTHER" id="PTHR39165">
    <property type="entry name" value="IG HYPOTHETICAL 17883"/>
    <property type="match status" value="1"/>
</dbReference>
<sequence length="160" mass="18048">MADIYLWILIILLFILSFIGLVFPILPSSLLIWLGFFVYHFKINSTELGWLFWTMMIVFTVVLFLADIIANRHFVKRFGGSKLGENIAAISVIIGSFFPPFGILIVPFIAVVIVELFQARSIHEATRAATGSLIGFLGGTVAKIIIQLMMIIWFFIAMIF</sequence>
<feature type="transmembrane region" description="Helical" evidence="1">
    <location>
        <begin position="87"/>
        <end position="113"/>
    </location>
</feature>
<gene>
    <name evidence="2" type="ORF">CQU01_19940</name>
</gene>
<keyword evidence="1" id="KW-0472">Membrane</keyword>
<name>A0A511UYN5_9BACI</name>
<dbReference type="Pfam" id="PF04306">
    <property type="entry name" value="DUF456"/>
    <property type="match status" value="1"/>
</dbReference>
<keyword evidence="3" id="KW-1185">Reference proteome</keyword>
<comment type="caution">
    <text evidence="2">The sequence shown here is derived from an EMBL/GenBank/DDBJ whole genome shotgun (WGS) entry which is preliminary data.</text>
</comment>
<dbReference type="OrthoDB" id="9808460at2"/>
<organism evidence="2 3">
    <name type="scientific">Cerasibacillus quisquiliarum</name>
    <dbReference type="NCBI Taxonomy" id="227865"/>
    <lineage>
        <taxon>Bacteria</taxon>
        <taxon>Bacillati</taxon>
        <taxon>Bacillota</taxon>
        <taxon>Bacilli</taxon>
        <taxon>Bacillales</taxon>
        <taxon>Bacillaceae</taxon>
        <taxon>Cerasibacillus</taxon>
    </lineage>
</organism>
<dbReference type="InterPro" id="IPR007403">
    <property type="entry name" value="DUF456"/>
</dbReference>
<proteinExistence type="predicted"/>
<reference evidence="2 3" key="1">
    <citation type="submission" date="2019-07" db="EMBL/GenBank/DDBJ databases">
        <title>Whole genome shotgun sequence of Cerasibacillus quisquiliarum NBRC 102429.</title>
        <authorList>
            <person name="Hosoyama A."/>
            <person name="Uohara A."/>
            <person name="Ohji S."/>
            <person name="Ichikawa N."/>
        </authorList>
    </citation>
    <scope>NUCLEOTIDE SEQUENCE [LARGE SCALE GENOMIC DNA]</scope>
    <source>
        <strain evidence="2 3">NBRC 102429</strain>
    </source>
</reference>
<accession>A0A511UYN5</accession>
<evidence type="ECO:0000256" key="1">
    <source>
        <dbReference type="SAM" id="Phobius"/>
    </source>
</evidence>
<dbReference type="RefSeq" id="WP_146938139.1">
    <property type="nucleotide sequence ID" value="NZ_BJXW01000022.1"/>
</dbReference>
<feature type="transmembrane region" description="Helical" evidence="1">
    <location>
        <begin position="133"/>
        <end position="156"/>
    </location>
</feature>
<evidence type="ECO:0000313" key="2">
    <source>
        <dbReference type="EMBL" id="GEN31756.1"/>
    </source>
</evidence>
<feature type="transmembrane region" description="Helical" evidence="1">
    <location>
        <begin position="7"/>
        <end position="36"/>
    </location>
</feature>
<dbReference type="EMBL" id="BJXW01000022">
    <property type="protein sequence ID" value="GEN31756.1"/>
    <property type="molecule type" value="Genomic_DNA"/>
</dbReference>
<dbReference type="AlphaFoldDB" id="A0A511UYN5"/>